<dbReference type="EMBL" id="JADXDR010000023">
    <property type="protein sequence ID" value="KAI7844958.1"/>
    <property type="molecule type" value="Genomic_DNA"/>
</dbReference>
<dbReference type="InterPro" id="IPR000668">
    <property type="entry name" value="Peptidase_C1A_C"/>
</dbReference>
<dbReference type="PANTHER" id="PTHR12411">
    <property type="entry name" value="CYSTEINE PROTEASE FAMILY C1-RELATED"/>
    <property type="match status" value="1"/>
</dbReference>
<proteinExistence type="inferred from homology"/>
<comment type="caution">
    <text evidence="3">The sequence shown here is derived from an EMBL/GenBank/DDBJ whole genome shotgun (WGS) entry which is preliminary data.</text>
</comment>
<sequence length="310" mass="34702">MPAAMQNYANLWNQWKVKYRMKYANWNIDQTRLSYFRTNVDGIARSKGIRACPVSIYPHLVSCFMDRSVYEQGKLRVRLFVPKLSPTDRVDPKPSVPRNSWDWRTTDKVTPAKSQGLCGSCWAFAAAAAIESKLLIQFNKTYEQYPVDLSEQHLIDCASGGVRTGCSGGNFEDPLFYVSNWFLAKEDTYPYASANGTAGLCDKNRMAATYTNEKVQLTGRGFRRLRSWSAAALRQAVQVAPVMVGFWVPKGSLFEFYTESLWGAANCPVPAGLPNATDAEAKLNHAVLVVGYNMAQKPPYWIVSEWSAGS</sequence>
<dbReference type="InterPro" id="IPR013128">
    <property type="entry name" value="Peptidase_C1A"/>
</dbReference>
<evidence type="ECO:0000313" key="3">
    <source>
        <dbReference type="EMBL" id="KAI7844958.1"/>
    </source>
</evidence>
<dbReference type="InterPro" id="IPR000169">
    <property type="entry name" value="Pept_cys_AS"/>
</dbReference>
<dbReference type="AlphaFoldDB" id="A0AAD5DYJ2"/>
<dbReference type="SUPFAM" id="SSF54001">
    <property type="entry name" value="Cysteine proteinases"/>
    <property type="match status" value="1"/>
</dbReference>
<dbReference type="GO" id="GO:0008234">
    <property type="term" value="F:cysteine-type peptidase activity"/>
    <property type="evidence" value="ECO:0007669"/>
    <property type="project" value="InterPro"/>
</dbReference>
<protein>
    <recommendedName>
        <fullName evidence="2">Peptidase C1A papain C-terminal domain-containing protein</fullName>
    </recommendedName>
</protein>
<dbReference type="InterPro" id="IPR025660">
    <property type="entry name" value="Pept_his_AS"/>
</dbReference>
<dbReference type="Gene3D" id="3.90.70.10">
    <property type="entry name" value="Cysteine proteinases"/>
    <property type="match status" value="1"/>
</dbReference>
<gene>
    <name evidence="3" type="ORF">COHA_001605</name>
</gene>
<dbReference type="PROSITE" id="PS00139">
    <property type="entry name" value="THIOL_PROTEASE_CYS"/>
    <property type="match status" value="1"/>
</dbReference>
<dbReference type="CDD" id="cd02248">
    <property type="entry name" value="Peptidase_C1A"/>
    <property type="match status" value="1"/>
</dbReference>
<feature type="domain" description="Peptidase C1A papain C-terminal" evidence="2">
    <location>
        <begin position="97"/>
        <end position="310"/>
    </location>
</feature>
<dbReference type="Pfam" id="PF00112">
    <property type="entry name" value="Peptidase_C1"/>
    <property type="match status" value="1"/>
</dbReference>
<evidence type="ECO:0000313" key="4">
    <source>
        <dbReference type="Proteomes" id="UP001205105"/>
    </source>
</evidence>
<name>A0AAD5DYJ2_9CHLO</name>
<organism evidence="3 4">
    <name type="scientific">Chlorella ohadii</name>
    <dbReference type="NCBI Taxonomy" id="2649997"/>
    <lineage>
        <taxon>Eukaryota</taxon>
        <taxon>Viridiplantae</taxon>
        <taxon>Chlorophyta</taxon>
        <taxon>core chlorophytes</taxon>
        <taxon>Trebouxiophyceae</taxon>
        <taxon>Chlorellales</taxon>
        <taxon>Chlorellaceae</taxon>
        <taxon>Chlorella clade</taxon>
        <taxon>Chlorella</taxon>
    </lineage>
</organism>
<evidence type="ECO:0000259" key="2">
    <source>
        <dbReference type="SMART" id="SM00645"/>
    </source>
</evidence>
<comment type="similarity">
    <text evidence="1">Belongs to the peptidase C1 family.</text>
</comment>
<keyword evidence="4" id="KW-1185">Reference proteome</keyword>
<dbReference type="InterPro" id="IPR039417">
    <property type="entry name" value="Peptidase_C1A_papain-like"/>
</dbReference>
<dbReference type="Proteomes" id="UP001205105">
    <property type="component" value="Unassembled WGS sequence"/>
</dbReference>
<dbReference type="SMART" id="SM00645">
    <property type="entry name" value="Pept_C1"/>
    <property type="match status" value="1"/>
</dbReference>
<dbReference type="GO" id="GO:0006508">
    <property type="term" value="P:proteolysis"/>
    <property type="evidence" value="ECO:0007669"/>
    <property type="project" value="InterPro"/>
</dbReference>
<dbReference type="InterPro" id="IPR038765">
    <property type="entry name" value="Papain-like_cys_pep_sf"/>
</dbReference>
<reference evidence="3" key="1">
    <citation type="submission" date="2020-11" db="EMBL/GenBank/DDBJ databases">
        <title>Chlorella ohadii genome sequencing and assembly.</title>
        <authorList>
            <person name="Murik O."/>
            <person name="Treves H."/>
            <person name="Kedem I."/>
            <person name="Shotland Y."/>
            <person name="Kaplan A."/>
        </authorList>
    </citation>
    <scope>NUCLEOTIDE SEQUENCE</scope>
    <source>
        <strain evidence="3">1</strain>
    </source>
</reference>
<dbReference type="PROSITE" id="PS00639">
    <property type="entry name" value="THIOL_PROTEASE_HIS"/>
    <property type="match status" value="1"/>
</dbReference>
<evidence type="ECO:0000256" key="1">
    <source>
        <dbReference type="ARBA" id="ARBA00008455"/>
    </source>
</evidence>
<dbReference type="PRINTS" id="PR00705">
    <property type="entry name" value="PAPAIN"/>
</dbReference>
<accession>A0AAD5DYJ2</accession>